<gene>
    <name evidence="3" type="ORF">C2L71_02650</name>
</gene>
<dbReference type="InterPro" id="IPR050300">
    <property type="entry name" value="GDXG_lipolytic_enzyme"/>
</dbReference>
<dbReference type="EMBL" id="PPEK01000001">
    <property type="protein sequence ID" value="PNV68881.1"/>
    <property type="molecule type" value="Genomic_DNA"/>
</dbReference>
<dbReference type="Proteomes" id="UP000236197">
    <property type="component" value="Unassembled WGS sequence"/>
</dbReference>
<dbReference type="OrthoDB" id="9803828at2"/>
<dbReference type="Pfam" id="PF07859">
    <property type="entry name" value="Abhydrolase_3"/>
    <property type="match status" value="1"/>
</dbReference>
<evidence type="ECO:0000259" key="2">
    <source>
        <dbReference type="Pfam" id="PF07859"/>
    </source>
</evidence>
<comment type="caution">
    <text evidence="3">The sequence shown here is derived from an EMBL/GenBank/DDBJ whole genome shotgun (WGS) entry which is preliminary data.</text>
</comment>
<evidence type="ECO:0000313" key="4">
    <source>
        <dbReference type="Proteomes" id="UP000236197"/>
    </source>
</evidence>
<dbReference type="PANTHER" id="PTHR48081">
    <property type="entry name" value="AB HYDROLASE SUPERFAMILY PROTEIN C4A8.06C"/>
    <property type="match status" value="1"/>
</dbReference>
<dbReference type="RefSeq" id="WP_103264205.1">
    <property type="nucleotide sequence ID" value="NZ_CABMLE010000001.1"/>
</dbReference>
<keyword evidence="4" id="KW-1185">Reference proteome</keyword>
<dbReference type="InterPro" id="IPR029058">
    <property type="entry name" value="AB_hydrolase_fold"/>
</dbReference>
<evidence type="ECO:0000313" key="3">
    <source>
        <dbReference type="EMBL" id="PNV68881.1"/>
    </source>
</evidence>
<keyword evidence="1 3" id="KW-0378">Hydrolase</keyword>
<name>A0A2K2UEX6_9ACTN</name>
<protein>
    <submittedName>
        <fullName evidence="3">Alpha/beta hydrolase</fullName>
    </submittedName>
</protein>
<reference evidence="4" key="1">
    <citation type="submission" date="2018-01" db="EMBL/GenBank/DDBJ databases">
        <title>Rubneribacter badeniensis gen. nov., sp. nov., and Colonibacter rubneri, gen. nov., sp. nov., WGS of new members of the Eggerthellaceae.</title>
        <authorList>
            <person name="Danylec N."/>
            <person name="Stoll D.A."/>
            <person name="Doetsch A."/>
            <person name="Kulling S.E."/>
            <person name="Huch M."/>
        </authorList>
    </citation>
    <scope>NUCLEOTIDE SEQUENCE [LARGE SCALE GENOMIC DNA]</scope>
    <source>
        <strain evidence="4">ResAG-96</strain>
    </source>
</reference>
<dbReference type="SUPFAM" id="SSF53474">
    <property type="entry name" value="alpha/beta-Hydrolases"/>
    <property type="match status" value="1"/>
</dbReference>
<feature type="domain" description="Alpha/beta hydrolase fold-3" evidence="2">
    <location>
        <begin position="88"/>
        <end position="299"/>
    </location>
</feature>
<accession>A0A2K2UEX6</accession>
<proteinExistence type="predicted"/>
<evidence type="ECO:0000256" key="1">
    <source>
        <dbReference type="ARBA" id="ARBA00022801"/>
    </source>
</evidence>
<organism evidence="3 4">
    <name type="scientific">Enteroscipio rubneri</name>
    <dbReference type="NCBI Taxonomy" id="2070686"/>
    <lineage>
        <taxon>Bacteria</taxon>
        <taxon>Bacillati</taxon>
        <taxon>Actinomycetota</taxon>
        <taxon>Coriobacteriia</taxon>
        <taxon>Eggerthellales</taxon>
        <taxon>Eggerthellaceae</taxon>
        <taxon>Enteroscipio</taxon>
    </lineage>
</organism>
<dbReference type="AlphaFoldDB" id="A0A2K2UEX6"/>
<dbReference type="InterPro" id="IPR013094">
    <property type="entry name" value="AB_hydrolase_3"/>
</dbReference>
<dbReference type="Gene3D" id="3.40.50.1820">
    <property type="entry name" value="alpha/beta hydrolase"/>
    <property type="match status" value="1"/>
</dbReference>
<sequence length="339" mass="38044">MPLNKAVLAAFKAASRLKPDIKQTYEAQRVAEDVMGKLSLPDPRCRIDEAVAVMRDGYEVPLRVFTPLDFDFSLDRGLKVVEDFRGTILFFHGGGWANGSVDLYIDACSTMAVKLERRVVSVDYRRSPEHRFPQAPEDCYETARQLFAGELLADVDVDNIVLFGDSAGGNLAAVVSLMARDRGEYMPRSQMLLYPVTYNDHDPRTSWFDSVRENGEDYLLTARDVQGYMELYCSSPEDLANPYLAPLLAPDVSNQPRTLVITAEYCPLRDEGEAFAARIDLESGEAACYRVLDAVHGYLLYPSVLNVVKDTYRIMKHFLDGDGLEQEDDPAWLELLGTD</sequence>
<dbReference type="PANTHER" id="PTHR48081:SF8">
    <property type="entry name" value="ALPHA_BETA HYDROLASE FOLD-3 DOMAIN-CONTAINING PROTEIN-RELATED"/>
    <property type="match status" value="1"/>
</dbReference>
<dbReference type="GO" id="GO:0016787">
    <property type="term" value="F:hydrolase activity"/>
    <property type="evidence" value="ECO:0007669"/>
    <property type="project" value="UniProtKB-KW"/>
</dbReference>